<evidence type="ECO:0000313" key="2">
    <source>
        <dbReference type="Proteomes" id="UP000215914"/>
    </source>
</evidence>
<evidence type="ECO:0000313" key="1">
    <source>
        <dbReference type="EMBL" id="KAF5813963.1"/>
    </source>
</evidence>
<sequence length="120" mass="13162">MRHFGVVHIVNAILEAPKNMAAVANVNERAREAGFKAGYNQCLNDVNPFSLRKFTDERCAFHGVDTKAAYSAVVDTYNGLTIPALDRVVACLDGDDYGDRLRRLFEPRNEGEGTSGGNVE</sequence>
<name>A0A9K3JEZ7_HELAN</name>
<protein>
    <submittedName>
        <fullName evidence="1">Uncharacterized protein</fullName>
    </submittedName>
</protein>
<dbReference type="Proteomes" id="UP000215914">
    <property type="component" value="Unassembled WGS sequence"/>
</dbReference>
<accession>A0A9K3JEZ7</accession>
<proteinExistence type="predicted"/>
<organism evidence="1 2">
    <name type="scientific">Helianthus annuus</name>
    <name type="common">Common sunflower</name>
    <dbReference type="NCBI Taxonomy" id="4232"/>
    <lineage>
        <taxon>Eukaryota</taxon>
        <taxon>Viridiplantae</taxon>
        <taxon>Streptophyta</taxon>
        <taxon>Embryophyta</taxon>
        <taxon>Tracheophyta</taxon>
        <taxon>Spermatophyta</taxon>
        <taxon>Magnoliopsida</taxon>
        <taxon>eudicotyledons</taxon>
        <taxon>Gunneridae</taxon>
        <taxon>Pentapetalae</taxon>
        <taxon>asterids</taxon>
        <taxon>campanulids</taxon>
        <taxon>Asterales</taxon>
        <taxon>Asteraceae</taxon>
        <taxon>Asteroideae</taxon>
        <taxon>Heliantheae alliance</taxon>
        <taxon>Heliantheae</taxon>
        <taxon>Helianthus</taxon>
    </lineage>
</organism>
<keyword evidence="2" id="KW-1185">Reference proteome</keyword>
<dbReference type="AlphaFoldDB" id="A0A9K3JEZ7"/>
<gene>
    <name evidence="1" type="ORF">HanXRQr2_Chr03g0104991</name>
</gene>
<dbReference type="EMBL" id="MNCJ02000318">
    <property type="protein sequence ID" value="KAF5813963.1"/>
    <property type="molecule type" value="Genomic_DNA"/>
</dbReference>
<comment type="caution">
    <text evidence="1">The sequence shown here is derived from an EMBL/GenBank/DDBJ whole genome shotgun (WGS) entry which is preliminary data.</text>
</comment>
<reference evidence="1" key="1">
    <citation type="journal article" date="2017" name="Nature">
        <title>The sunflower genome provides insights into oil metabolism, flowering and Asterid evolution.</title>
        <authorList>
            <person name="Badouin H."/>
            <person name="Gouzy J."/>
            <person name="Grassa C.J."/>
            <person name="Murat F."/>
            <person name="Staton S.E."/>
            <person name="Cottret L."/>
            <person name="Lelandais-Briere C."/>
            <person name="Owens G.L."/>
            <person name="Carrere S."/>
            <person name="Mayjonade B."/>
            <person name="Legrand L."/>
            <person name="Gill N."/>
            <person name="Kane N.C."/>
            <person name="Bowers J.E."/>
            <person name="Hubner S."/>
            <person name="Bellec A."/>
            <person name="Berard A."/>
            <person name="Berges H."/>
            <person name="Blanchet N."/>
            <person name="Boniface M.C."/>
            <person name="Brunel D."/>
            <person name="Catrice O."/>
            <person name="Chaidir N."/>
            <person name="Claudel C."/>
            <person name="Donnadieu C."/>
            <person name="Faraut T."/>
            <person name="Fievet G."/>
            <person name="Helmstetter N."/>
            <person name="King M."/>
            <person name="Knapp S.J."/>
            <person name="Lai Z."/>
            <person name="Le Paslier M.C."/>
            <person name="Lippi Y."/>
            <person name="Lorenzon L."/>
            <person name="Mandel J.R."/>
            <person name="Marage G."/>
            <person name="Marchand G."/>
            <person name="Marquand E."/>
            <person name="Bret-Mestries E."/>
            <person name="Morien E."/>
            <person name="Nambeesan S."/>
            <person name="Nguyen T."/>
            <person name="Pegot-Espagnet P."/>
            <person name="Pouilly N."/>
            <person name="Raftis F."/>
            <person name="Sallet E."/>
            <person name="Schiex T."/>
            <person name="Thomas J."/>
            <person name="Vandecasteele C."/>
            <person name="Vares D."/>
            <person name="Vear F."/>
            <person name="Vautrin S."/>
            <person name="Crespi M."/>
            <person name="Mangin B."/>
            <person name="Burke J.M."/>
            <person name="Salse J."/>
            <person name="Munos S."/>
            <person name="Vincourt P."/>
            <person name="Rieseberg L.H."/>
            <person name="Langlade N.B."/>
        </authorList>
    </citation>
    <scope>NUCLEOTIDE SEQUENCE</scope>
    <source>
        <tissue evidence="1">Leaves</tissue>
    </source>
</reference>
<reference evidence="1" key="2">
    <citation type="submission" date="2020-06" db="EMBL/GenBank/DDBJ databases">
        <title>Helianthus annuus Genome sequencing and assembly Release 2.</title>
        <authorList>
            <person name="Gouzy J."/>
            <person name="Langlade N."/>
            <person name="Munos S."/>
        </authorList>
    </citation>
    <scope>NUCLEOTIDE SEQUENCE</scope>
    <source>
        <tissue evidence="1">Leaves</tissue>
    </source>
</reference>
<dbReference type="Gramene" id="mRNA:HanXRQr2_Chr03g0104991">
    <property type="protein sequence ID" value="mRNA:HanXRQr2_Chr03g0104991"/>
    <property type="gene ID" value="HanXRQr2_Chr03g0104991"/>
</dbReference>